<protein>
    <submittedName>
        <fullName evidence="1">Uncharacterized protein</fullName>
    </submittedName>
</protein>
<accession>A0A0E9V4D3</accession>
<reference evidence="1" key="2">
    <citation type="journal article" date="2015" name="Fish Shellfish Immunol.">
        <title>Early steps in the European eel (Anguilla anguilla)-Vibrio vulnificus interaction in the gills: Role of the RtxA13 toxin.</title>
        <authorList>
            <person name="Callol A."/>
            <person name="Pajuelo D."/>
            <person name="Ebbesson L."/>
            <person name="Teles M."/>
            <person name="MacKenzie S."/>
            <person name="Amaro C."/>
        </authorList>
    </citation>
    <scope>NUCLEOTIDE SEQUENCE</scope>
</reference>
<proteinExistence type="predicted"/>
<evidence type="ECO:0000313" key="1">
    <source>
        <dbReference type="EMBL" id="JAH72846.1"/>
    </source>
</evidence>
<organism evidence="1">
    <name type="scientific">Anguilla anguilla</name>
    <name type="common">European freshwater eel</name>
    <name type="synonym">Muraena anguilla</name>
    <dbReference type="NCBI Taxonomy" id="7936"/>
    <lineage>
        <taxon>Eukaryota</taxon>
        <taxon>Metazoa</taxon>
        <taxon>Chordata</taxon>
        <taxon>Craniata</taxon>
        <taxon>Vertebrata</taxon>
        <taxon>Euteleostomi</taxon>
        <taxon>Actinopterygii</taxon>
        <taxon>Neopterygii</taxon>
        <taxon>Teleostei</taxon>
        <taxon>Anguilliformes</taxon>
        <taxon>Anguillidae</taxon>
        <taxon>Anguilla</taxon>
    </lineage>
</organism>
<name>A0A0E9V4D3_ANGAN</name>
<dbReference type="EMBL" id="GBXM01035731">
    <property type="protein sequence ID" value="JAH72846.1"/>
    <property type="molecule type" value="Transcribed_RNA"/>
</dbReference>
<sequence length="8" mass="917">MLPTVFLP</sequence>
<reference evidence="1" key="1">
    <citation type="submission" date="2014-11" db="EMBL/GenBank/DDBJ databases">
        <authorList>
            <person name="Amaro Gonzalez C."/>
        </authorList>
    </citation>
    <scope>NUCLEOTIDE SEQUENCE</scope>
</reference>